<dbReference type="RefSeq" id="WP_109792134.1">
    <property type="nucleotide sequence ID" value="NZ_PHIG01000018.1"/>
</dbReference>
<comment type="caution">
    <text evidence="3">The sequence shown here is derived from an EMBL/GenBank/DDBJ whole genome shotgun (WGS) entry which is preliminary data.</text>
</comment>
<evidence type="ECO:0000313" key="2">
    <source>
        <dbReference type="EMBL" id="PJK30492.1"/>
    </source>
</evidence>
<evidence type="ECO:0000313" key="4">
    <source>
        <dbReference type="Proteomes" id="UP000229498"/>
    </source>
</evidence>
<dbReference type="Pfam" id="PF06074">
    <property type="entry name" value="Portal_Mu"/>
    <property type="match status" value="1"/>
</dbReference>
<protein>
    <submittedName>
        <fullName evidence="3">DUF935 domain-containing protein</fullName>
    </submittedName>
</protein>
<dbReference type="OrthoDB" id="9797300at2"/>
<organism evidence="3 4">
    <name type="scientific">Minwuia thermotolerans</name>
    <dbReference type="NCBI Taxonomy" id="2056226"/>
    <lineage>
        <taxon>Bacteria</taxon>
        <taxon>Pseudomonadati</taxon>
        <taxon>Pseudomonadota</taxon>
        <taxon>Alphaproteobacteria</taxon>
        <taxon>Minwuiales</taxon>
        <taxon>Minwuiaceae</taxon>
        <taxon>Minwuia</taxon>
    </lineage>
</organism>
<dbReference type="InterPro" id="IPR009279">
    <property type="entry name" value="Portal_Mu"/>
</dbReference>
<proteinExistence type="predicted"/>
<sequence length="531" mass="57820">MPETRILDQYGRPIERGKLTEELAAPSLRSVRQVISDHPEAGLTPARLARLLLDAEQGEPTAYLELAEAMEEKYPHYAAVVGVRKRAVAGLELQVEAASDAADDVKAADLVREAVVRDGIEDELIDLLDGIAKGYAVAEIIWRQEARAWWPERLEWRDPRWFRPSIEDGTTLLLRDIAGDLPLAPFKFITHHARAKSGIPIRAGLARAAAWLYLFQNFGLKDWIVFAETFGHPIRIGRYDAGASAEDRKVLLNAVSAIGTDMAGIVPRSMEIELIEAKLAGNIDLFERLCAYLDQQASKLVLGQTATTDAIAGGHAVGRVHDDVREDIRDADARQLCATLARDLVKPLVDLNLGPRRAYPRMRLVAPDDIPLDKRIDGLKTFVPMGLKVQMSEIRDMLGFADPDEGAELLVAPAPQAVPPPGGTDDPAADPAETAARRDRLTTAAATGAEADMLDNLAIAALESEGYDPLSDLVADALGELAEADDFDDFERRLRRLVGGEPPDGAVERLGDILFQAKLAGRIGVGLDEDA</sequence>
<reference evidence="3 4" key="1">
    <citation type="submission" date="2017-11" db="EMBL/GenBank/DDBJ databases">
        <title>Draft genome sequence of Rhizobiales bacterium SY3-13.</title>
        <authorList>
            <person name="Sun C."/>
        </authorList>
    </citation>
    <scope>NUCLEOTIDE SEQUENCE [LARGE SCALE GENOMIC DNA]</scope>
    <source>
        <strain evidence="3 4">SY3-13</strain>
    </source>
</reference>
<dbReference type="EMBL" id="PHIG01000018">
    <property type="protein sequence ID" value="PJK30715.1"/>
    <property type="molecule type" value="Genomic_DNA"/>
</dbReference>
<dbReference type="AlphaFoldDB" id="A0A2M9G4R8"/>
<keyword evidence="4" id="KW-1185">Reference proteome</keyword>
<gene>
    <name evidence="3" type="ORF">CVT23_04930</name>
    <name evidence="2" type="ORF">CVT23_05980</name>
    <name evidence="1" type="ORF">CVT23_12015</name>
</gene>
<name>A0A2M9G4R8_9PROT</name>
<evidence type="ECO:0000313" key="3">
    <source>
        <dbReference type="EMBL" id="PJK30715.1"/>
    </source>
</evidence>
<dbReference type="Proteomes" id="UP000229498">
    <property type="component" value="Unassembled WGS sequence"/>
</dbReference>
<dbReference type="EMBL" id="PHIG01000025">
    <property type="protein sequence ID" value="PJK30492.1"/>
    <property type="molecule type" value="Genomic_DNA"/>
</dbReference>
<accession>A0A2M9G4R8</accession>
<evidence type="ECO:0000313" key="1">
    <source>
        <dbReference type="EMBL" id="PJK29323.1"/>
    </source>
</evidence>
<dbReference type="EMBL" id="PHIG01000033">
    <property type="protein sequence ID" value="PJK29323.1"/>
    <property type="molecule type" value="Genomic_DNA"/>
</dbReference>